<dbReference type="EMBL" id="DS989844">
    <property type="protein sequence ID" value="EDX77465.1"/>
    <property type="molecule type" value="Genomic_DNA"/>
</dbReference>
<gene>
    <name evidence="1" type="ORF">MC7420_602</name>
</gene>
<protein>
    <submittedName>
        <fullName evidence="1">Uncharacterized protein</fullName>
    </submittedName>
</protein>
<evidence type="ECO:0000313" key="2">
    <source>
        <dbReference type="Proteomes" id="UP000003835"/>
    </source>
</evidence>
<keyword evidence="2" id="KW-1185">Reference proteome</keyword>
<accession>B4VL41</accession>
<organism evidence="1 2">
    <name type="scientific">Coleofasciculus chthonoplastes PCC 7420</name>
    <dbReference type="NCBI Taxonomy" id="118168"/>
    <lineage>
        <taxon>Bacteria</taxon>
        <taxon>Bacillati</taxon>
        <taxon>Cyanobacteriota</taxon>
        <taxon>Cyanophyceae</taxon>
        <taxon>Coleofasciculales</taxon>
        <taxon>Coleofasciculaceae</taxon>
        <taxon>Coleofasciculus</taxon>
    </lineage>
</organism>
<dbReference type="AlphaFoldDB" id="B4VL41"/>
<dbReference type="STRING" id="118168.MC7420_602"/>
<dbReference type="HOGENOM" id="CLU_3307918_0_0_3"/>
<proteinExistence type="predicted"/>
<dbReference type="Proteomes" id="UP000003835">
    <property type="component" value="Unassembled WGS sequence"/>
</dbReference>
<sequence>MPLPWKSTVKSYAFVALNVCCDAEVQQAQRIGKFVLNPR</sequence>
<evidence type="ECO:0000313" key="1">
    <source>
        <dbReference type="EMBL" id="EDX77465.1"/>
    </source>
</evidence>
<reference evidence="1 2" key="1">
    <citation type="submission" date="2008-07" db="EMBL/GenBank/DDBJ databases">
        <authorList>
            <person name="Tandeau de Marsac N."/>
            <person name="Ferriera S."/>
            <person name="Johnson J."/>
            <person name="Kravitz S."/>
            <person name="Beeson K."/>
            <person name="Sutton G."/>
            <person name="Rogers Y.-H."/>
            <person name="Friedman R."/>
            <person name="Frazier M."/>
            <person name="Venter J.C."/>
        </authorList>
    </citation>
    <scope>NUCLEOTIDE SEQUENCE [LARGE SCALE GENOMIC DNA]</scope>
    <source>
        <strain evidence="1 2">PCC 7420</strain>
    </source>
</reference>
<name>B4VL41_9CYAN</name>